<keyword evidence="2" id="KW-0812">Transmembrane</keyword>
<organism evidence="3 4">
    <name type="scientific">Pedobacter paludis</name>
    <dbReference type="NCBI Taxonomy" id="2203212"/>
    <lineage>
        <taxon>Bacteria</taxon>
        <taxon>Pseudomonadati</taxon>
        <taxon>Bacteroidota</taxon>
        <taxon>Sphingobacteriia</taxon>
        <taxon>Sphingobacteriales</taxon>
        <taxon>Sphingobacteriaceae</taxon>
        <taxon>Pedobacter</taxon>
    </lineage>
</organism>
<keyword evidence="2" id="KW-0472">Membrane</keyword>
<evidence type="ECO:0000313" key="3">
    <source>
        <dbReference type="EMBL" id="PWS29885.1"/>
    </source>
</evidence>
<sequence length="432" mass="48119">MKKMDKEIIEHIVTQLHTHEELYSDGAWERFSEPKKKKRRVIAYWPLWSAVALILITAGIFFGLNKNGSKIDLVVNKPVLSIEKPSSENNTPIQKDNPTTQNTKNRTLTAVSPTESALKNIEPEKTEKYNAIKNGIAEKVIDHQFTSVSNTDGIFEQNKNDNVLENHLTGNTLISTNGNRNFSIIVEKKKTTPKTSFEELLAHDSKANELNPVAKTAKDSKWSPGVYVAPAMGNDNKVNMNYGFSLAYHVANKLSISSGISYSSLSSTSNPSSNTSAMMDSQASSQSLSRDSKNLESVDAQLRGINIPLELKYNISDKFYTGIGVSALAILNNKQENNYVINQAQNTTVVNPMGYSEQKMLLVTERVSEPQPESVVAPEKYLGFYNFSLGYKQKISPKKNIAIEPFLRLPMKTFSKENLNLTNGGLRIKVDF</sequence>
<protein>
    <recommendedName>
        <fullName evidence="5">Outer membrane protein beta-barrel domain-containing protein</fullName>
    </recommendedName>
</protein>
<dbReference type="AlphaFoldDB" id="A0A317ETW1"/>
<feature type="region of interest" description="Disordered" evidence="1">
    <location>
        <begin position="84"/>
        <end position="105"/>
    </location>
</feature>
<keyword evidence="2" id="KW-1133">Transmembrane helix</keyword>
<evidence type="ECO:0008006" key="5">
    <source>
        <dbReference type="Google" id="ProtNLM"/>
    </source>
</evidence>
<accession>A0A317ETW1</accession>
<dbReference type="Proteomes" id="UP000245391">
    <property type="component" value="Unassembled WGS sequence"/>
</dbReference>
<proteinExistence type="predicted"/>
<feature type="compositionally biased region" description="Polar residues" evidence="1">
    <location>
        <begin position="87"/>
        <end position="105"/>
    </location>
</feature>
<comment type="caution">
    <text evidence="3">The sequence shown here is derived from an EMBL/GenBank/DDBJ whole genome shotgun (WGS) entry which is preliminary data.</text>
</comment>
<feature type="compositionally biased region" description="Low complexity" evidence="1">
    <location>
        <begin position="265"/>
        <end position="289"/>
    </location>
</feature>
<evidence type="ECO:0000256" key="1">
    <source>
        <dbReference type="SAM" id="MobiDB-lite"/>
    </source>
</evidence>
<evidence type="ECO:0000313" key="4">
    <source>
        <dbReference type="Proteomes" id="UP000245391"/>
    </source>
</evidence>
<evidence type="ECO:0000256" key="2">
    <source>
        <dbReference type="SAM" id="Phobius"/>
    </source>
</evidence>
<keyword evidence="4" id="KW-1185">Reference proteome</keyword>
<gene>
    <name evidence="3" type="ORF">DF947_20060</name>
</gene>
<feature type="transmembrane region" description="Helical" evidence="2">
    <location>
        <begin position="42"/>
        <end position="64"/>
    </location>
</feature>
<reference evidence="4" key="1">
    <citation type="submission" date="2018-05" db="EMBL/GenBank/DDBJ databases">
        <title>Pedobacter paludis sp. nov., isolated from wetland soil.</title>
        <authorList>
            <person name="Zhang Y."/>
        </authorList>
    </citation>
    <scope>NUCLEOTIDE SEQUENCE [LARGE SCALE GENOMIC DNA]</scope>
    <source>
        <strain evidence="4">R-8</strain>
    </source>
</reference>
<name>A0A317ETW1_9SPHI</name>
<dbReference type="EMBL" id="QGNY01000009">
    <property type="protein sequence ID" value="PWS29885.1"/>
    <property type="molecule type" value="Genomic_DNA"/>
</dbReference>
<feature type="region of interest" description="Disordered" evidence="1">
    <location>
        <begin position="265"/>
        <end position="292"/>
    </location>
</feature>